<comment type="caution">
    <text evidence="2">The sequence shown here is derived from an EMBL/GenBank/DDBJ whole genome shotgun (WGS) entry which is preliminary data.</text>
</comment>
<dbReference type="FunFam" id="3.40.50.150:FF:000288">
    <property type="entry name" value="Spermine/spermidine synthase, putative"/>
    <property type="match status" value="1"/>
</dbReference>
<protein>
    <recommendedName>
        <fullName evidence="4">PABS domain-containing protein</fullName>
    </recommendedName>
</protein>
<accession>A0A1F5LV18</accession>
<feature type="transmembrane region" description="Helical" evidence="1">
    <location>
        <begin position="76"/>
        <end position="94"/>
    </location>
</feature>
<dbReference type="SUPFAM" id="SSF53335">
    <property type="entry name" value="S-adenosyl-L-methionine-dependent methyltransferases"/>
    <property type="match status" value="1"/>
</dbReference>
<evidence type="ECO:0008006" key="4">
    <source>
        <dbReference type="Google" id="ProtNLM"/>
    </source>
</evidence>
<dbReference type="GO" id="GO:0004766">
    <property type="term" value="F:spermidine synthase activity"/>
    <property type="evidence" value="ECO:0007669"/>
    <property type="project" value="TreeGrafter"/>
</dbReference>
<dbReference type="InterPro" id="IPR029063">
    <property type="entry name" value="SAM-dependent_MTases_sf"/>
</dbReference>
<dbReference type="RefSeq" id="XP_022492431.1">
    <property type="nucleotide sequence ID" value="XM_022627834.1"/>
</dbReference>
<dbReference type="EMBL" id="LXJU01000002">
    <property type="protein sequence ID" value="OGE57004.1"/>
    <property type="molecule type" value="Genomic_DNA"/>
</dbReference>
<dbReference type="GeneID" id="34572568"/>
<dbReference type="Pfam" id="PF01564">
    <property type="entry name" value="Spermine_synth"/>
    <property type="match status" value="1"/>
</dbReference>
<feature type="transmembrane region" description="Helical" evidence="1">
    <location>
        <begin position="48"/>
        <end position="64"/>
    </location>
</feature>
<keyword evidence="1" id="KW-1133">Transmembrane helix</keyword>
<name>A0A1F5LV18_PENAI</name>
<evidence type="ECO:0000256" key="1">
    <source>
        <dbReference type="SAM" id="Phobius"/>
    </source>
</evidence>
<keyword evidence="3" id="KW-1185">Reference proteome</keyword>
<dbReference type="STRING" id="1835702.A0A1F5LV18"/>
<dbReference type="GO" id="GO:0005829">
    <property type="term" value="C:cytosol"/>
    <property type="evidence" value="ECO:0007669"/>
    <property type="project" value="TreeGrafter"/>
</dbReference>
<dbReference type="Gene3D" id="3.40.50.150">
    <property type="entry name" value="Vaccinia Virus protein VP39"/>
    <property type="match status" value="1"/>
</dbReference>
<dbReference type="InterPro" id="IPR001045">
    <property type="entry name" value="Spermi_synthase"/>
</dbReference>
<keyword evidence="1" id="KW-0472">Membrane</keyword>
<dbReference type="PANTHER" id="PTHR11558:SF11">
    <property type="entry name" value="SPERMIDINE SYNTHASE"/>
    <property type="match status" value="1"/>
</dbReference>
<dbReference type="PANTHER" id="PTHR11558">
    <property type="entry name" value="SPERMIDINE/SPERMINE SYNTHASE"/>
    <property type="match status" value="1"/>
</dbReference>
<dbReference type="OrthoDB" id="2016285at2759"/>
<evidence type="ECO:0000313" key="2">
    <source>
        <dbReference type="EMBL" id="OGE57004.1"/>
    </source>
</evidence>
<dbReference type="AlphaFoldDB" id="A0A1F5LV18"/>
<dbReference type="GO" id="GO:0008295">
    <property type="term" value="P:spermidine biosynthetic process"/>
    <property type="evidence" value="ECO:0007669"/>
    <property type="project" value="TreeGrafter"/>
</dbReference>
<keyword evidence="1" id="KW-0812">Transmembrane</keyword>
<reference evidence="2 3" key="1">
    <citation type="journal article" date="2016" name="Sci. Rep.">
        <title>Penicillium arizonense, a new, genome sequenced fungal species, reveals a high chemical diversity in secreted metabolites.</title>
        <authorList>
            <person name="Grijseels S."/>
            <person name="Nielsen J.C."/>
            <person name="Randelovic M."/>
            <person name="Nielsen J."/>
            <person name="Nielsen K.F."/>
            <person name="Workman M."/>
            <person name="Frisvad J.C."/>
        </authorList>
    </citation>
    <scope>NUCLEOTIDE SEQUENCE [LARGE SCALE GENOMIC DNA]</scope>
    <source>
        <strain evidence="2 3">CBS 141311</strain>
    </source>
</reference>
<organism evidence="2 3">
    <name type="scientific">Penicillium arizonense</name>
    <dbReference type="NCBI Taxonomy" id="1835702"/>
    <lineage>
        <taxon>Eukaryota</taxon>
        <taxon>Fungi</taxon>
        <taxon>Dikarya</taxon>
        <taxon>Ascomycota</taxon>
        <taxon>Pezizomycotina</taxon>
        <taxon>Eurotiomycetes</taxon>
        <taxon>Eurotiomycetidae</taxon>
        <taxon>Eurotiales</taxon>
        <taxon>Aspergillaceae</taxon>
        <taxon>Penicillium</taxon>
    </lineage>
</organism>
<gene>
    <name evidence="2" type="ORF">PENARI_c002G10227</name>
</gene>
<dbReference type="NCBIfam" id="NF037959">
    <property type="entry name" value="MFS_SpdSyn"/>
    <property type="match status" value="1"/>
</dbReference>
<evidence type="ECO:0000313" key="3">
    <source>
        <dbReference type="Proteomes" id="UP000177622"/>
    </source>
</evidence>
<dbReference type="Proteomes" id="UP000177622">
    <property type="component" value="Unassembled WGS sequence"/>
</dbReference>
<proteinExistence type="predicted"/>
<feature type="transmembrane region" description="Helical" evidence="1">
    <location>
        <begin position="114"/>
        <end position="130"/>
    </location>
</feature>
<feature type="transmembrane region" description="Helical" evidence="1">
    <location>
        <begin position="16"/>
        <end position="36"/>
    </location>
</feature>
<sequence>MPSVEEFIRQVDGRRFGSGVALLVILAFYSPLSKLILSPTYGSLPAEIFHAYGVAIFGGAGWFLKDIIPKRLGRAGGYLLPVLAFWVPTLQYFMKQKSSSLGNPLGPVITELCGYYPLVLLTVAYAGKLIQTALRLESQGDLVAEHVPLLGTYIFYSIGDHFANMVLHWIVGTTFLFTRVGMQMILAVCYSAILPSKLLVLAIPSVIFSFTSNVHFAGISGVNSAIEHEGYSLVARHESTTGYISVLDNHNDGFRVMRCDHSLLGGQWTKLPSGYRPEVEDPIYAIFAMLEAVRLVEPDHGVSRVDADSKALVIGLGIGTTPAALIKHGIETTIVEIDPTVHKYAIQYFNLPPNHIPVIQDAVRYVKKAQSSSKPIQYDYIVHDVFTGGAEPAELFTYEFLKGLEALLKDDGVIAINYAGDLTLYPTGLVVRTIQAVFPSCRIFREQAPVGSDDNTDFTNMVLFCKKSAGTPLRFRDPVQADFLRSKSRESYLVPKHELDPAIFASYPKNGRAILWEKEVGRLHKYQDRSALAHWAIMRKVLPDAVWENW</sequence>